<sequence length="36" mass="4029">MHLSALRIKYHLTGFNLNSCSADLLLQNILFHIGSS</sequence>
<protein>
    <submittedName>
        <fullName evidence="1">Uncharacterized protein</fullName>
    </submittedName>
</protein>
<name>A0A0A9GTJ1_ARUDO</name>
<evidence type="ECO:0000313" key="1">
    <source>
        <dbReference type="EMBL" id="JAE23878.1"/>
    </source>
</evidence>
<dbReference type="AlphaFoldDB" id="A0A0A9GTJ1"/>
<reference evidence="1" key="2">
    <citation type="journal article" date="2015" name="Data Brief">
        <title>Shoot transcriptome of the giant reed, Arundo donax.</title>
        <authorList>
            <person name="Barrero R.A."/>
            <person name="Guerrero F.D."/>
            <person name="Moolhuijzen P."/>
            <person name="Goolsby J.A."/>
            <person name="Tidwell J."/>
            <person name="Bellgard S.E."/>
            <person name="Bellgard M.I."/>
        </authorList>
    </citation>
    <scope>NUCLEOTIDE SEQUENCE</scope>
    <source>
        <tissue evidence="1">Shoot tissue taken approximately 20 cm above the soil surface</tissue>
    </source>
</reference>
<reference evidence="1" key="1">
    <citation type="submission" date="2014-09" db="EMBL/GenBank/DDBJ databases">
        <authorList>
            <person name="Magalhaes I.L.F."/>
            <person name="Oliveira U."/>
            <person name="Santos F.R."/>
            <person name="Vidigal T.H.D.A."/>
            <person name="Brescovit A.D."/>
            <person name="Santos A.J."/>
        </authorList>
    </citation>
    <scope>NUCLEOTIDE SEQUENCE</scope>
    <source>
        <tissue evidence="1">Shoot tissue taken approximately 20 cm above the soil surface</tissue>
    </source>
</reference>
<organism evidence="1">
    <name type="scientific">Arundo donax</name>
    <name type="common">Giant reed</name>
    <name type="synonym">Donax arundinaceus</name>
    <dbReference type="NCBI Taxonomy" id="35708"/>
    <lineage>
        <taxon>Eukaryota</taxon>
        <taxon>Viridiplantae</taxon>
        <taxon>Streptophyta</taxon>
        <taxon>Embryophyta</taxon>
        <taxon>Tracheophyta</taxon>
        <taxon>Spermatophyta</taxon>
        <taxon>Magnoliopsida</taxon>
        <taxon>Liliopsida</taxon>
        <taxon>Poales</taxon>
        <taxon>Poaceae</taxon>
        <taxon>PACMAD clade</taxon>
        <taxon>Arundinoideae</taxon>
        <taxon>Arundineae</taxon>
        <taxon>Arundo</taxon>
    </lineage>
</organism>
<accession>A0A0A9GTJ1</accession>
<proteinExistence type="predicted"/>
<dbReference type="EMBL" id="GBRH01174018">
    <property type="protein sequence ID" value="JAE23878.1"/>
    <property type="molecule type" value="Transcribed_RNA"/>
</dbReference>